<accession>A0ACB9LKT3</accession>
<keyword evidence="2" id="KW-1185">Reference proteome</keyword>
<proteinExistence type="predicted"/>
<reference evidence="2" key="1">
    <citation type="journal article" date="2023" name="Front. Plant Sci.">
        <title>Chromosomal-level genome assembly of Melastoma candidum provides insights into trichome evolution.</title>
        <authorList>
            <person name="Zhong Y."/>
            <person name="Wu W."/>
            <person name="Sun C."/>
            <person name="Zou P."/>
            <person name="Liu Y."/>
            <person name="Dai S."/>
            <person name="Zhou R."/>
        </authorList>
    </citation>
    <scope>NUCLEOTIDE SEQUENCE [LARGE SCALE GENOMIC DNA]</scope>
</reference>
<dbReference type="Proteomes" id="UP001057402">
    <property type="component" value="Chromosome 11"/>
</dbReference>
<organism evidence="1 2">
    <name type="scientific">Melastoma candidum</name>
    <dbReference type="NCBI Taxonomy" id="119954"/>
    <lineage>
        <taxon>Eukaryota</taxon>
        <taxon>Viridiplantae</taxon>
        <taxon>Streptophyta</taxon>
        <taxon>Embryophyta</taxon>
        <taxon>Tracheophyta</taxon>
        <taxon>Spermatophyta</taxon>
        <taxon>Magnoliopsida</taxon>
        <taxon>eudicotyledons</taxon>
        <taxon>Gunneridae</taxon>
        <taxon>Pentapetalae</taxon>
        <taxon>rosids</taxon>
        <taxon>malvids</taxon>
        <taxon>Myrtales</taxon>
        <taxon>Melastomataceae</taxon>
        <taxon>Melastomatoideae</taxon>
        <taxon>Melastomateae</taxon>
        <taxon>Melastoma</taxon>
    </lineage>
</organism>
<dbReference type="EMBL" id="CM042890">
    <property type="protein sequence ID" value="KAI4311986.1"/>
    <property type="molecule type" value="Genomic_DNA"/>
</dbReference>
<evidence type="ECO:0000313" key="1">
    <source>
        <dbReference type="EMBL" id="KAI4311986.1"/>
    </source>
</evidence>
<gene>
    <name evidence="1" type="ORF">MLD38_036846</name>
</gene>
<comment type="caution">
    <text evidence="1">The sequence shown here is derived from an EMBL/GenBank/DDBJ whole genome shotgun (WGS) entry which is preliminary data.</text>
</comment>
<evidence type="ECO:0000313" key="2">
    <source>
        <dbReference type="Proteomes" id="UP001057402"/>
    </source>
</evidence>
<protein>
    <submittedName>
        <fullName evidence="1">Uncharacterized protein</fullName>
    </submittedName>
</protein>
<sequence>MAPPEQGKSPNHTHAVDKRYAHLVRGSKVEATSKAEGFVDSWFAATVIKPPDMPNSKFKAKRLAIVEYSDLLNDDSSLLLRESVEATMLRPVPPRVEENRGFEVGDVVDAFHLDGWWTGKVCRVVKEEGEEEPRCVVKFAVPEHEIEFGMDRLRLHLDWNDGKWFCSRNGKAQELVIQEDGRATLPINDGCNNPKEHVIHKPAPTPSYEDSTHFAAMVSPPLSSSWHQRIMDAKRSAKKQKRTAEEPLVHASGKTAELSCPLRKGDHGNHEAGHPITSVSPGKHDSIIRAKRTKRRAGRNKGVQDALVDDDASKDDDLHNDLSLEQQLQMVVRSESTLEKLGEPQGTDFINDPHMQELALVAVGTELNPKEQGQHDLVKNDKTSPEFEGMMVVLNKQQQTVMGPSLPFQRSVPIWETVESLEIFRKFPQQPHFLPLINTKERFREGLAIAKMVTFASTAESAINLSIDDDTGTFMDCLEALETLESYGFEVETLKRRLNKIIWLKEMQRTVDEEKNKQKGKVSVLKHEIVEVKEEIHKAASKIKFYQDKLKLALLKEEEKSLEVLALETRLDVLDMAIRHARSEFDVLEGGL</sequence>
<name>A0ACB9LKT3_9MYRT</name>